<dbReference type="CDD" id="cd04301">
    <property type="entry name" value="NAT_SF"/>
    <property type="match status" value="1"/>
</dbReference>
<evidence type="ECO:0000313" key="5">
    <source>
        <dbReference type="Proteomes" id="UP000248198"/>
    </source>
</evidence>
<keyword evidence="5" id="KW-1185">Reference proteome</keyword>
<sequence>MSSIIRSITEKDNAALARIIRSSLNEFNVPKIGTVYSDPTTDRLYELFKTKGASYFVAEEDDILLGGCGIFPTEGLPQGCAELVKLYLSEAARGKGLGRKLLETCFQAAIKSGYNKLYLESFPQLEKAVDLYLKAGFEHLPQAMGNSGHHACTIWMLKNL</sequence>
<evidence type="ECO:0000256" key="2">
    <source>
        <dbReference type="ARBA" id="ARBA00023315"/>
    </source>
</evidence>
<dbReference type="RefSeq" id="WP_110833753.1">
    <property type="nucleotide sequence ID" value="NZ_QKLU01000007.1"/>
</dbReference>
<dbReference type="OrthoDB" id="5419426at2"/>
<evidence type="ECO:0000313" key="4">
    <source>
        <dbReference type="EMBL" id="PYF71614.1"/>
    </source>
</evidence>
<evidence type="ECO:0000259" key="3">
    <source>
        <dbReference type="PROSITE" id="PS51186"/>
    </source>
</evidence>
<dbReference type="Gene3D" id="3.40.630.30">
    <property type="match status" value="1"/>
</dbReference>
<feature type="domain" description="N-acetyltransferase" evidence="3">
    <location>
        <begin position="3"/>
        <end position="160"/>
    </location>
</feature>
<gene>
    <name evidence="4" type="ORF">B0O44_107229</name>
</gene>
<protein>
    <submittedName>
        <fullName evidence="4">Putative acetyltransferase</fullName>
    </submittedName>
</protein>
<dbReference type="EMBL" id="QKLU01000007">
    <property type="protein sequence ID" value="PYF71614.1"/>
    <property type="molecule type" value="Genomic_DNA"/>
</dbReference>
<organism evidence="4 5">
    <name type="scientific">Pedobacter nutrimenti</name>
    <dbReference type="NCBI Taxonomy" id="1241337"/>
    <lineage>
        <taxon>Bacteria</taxon>
        <taxon>Pseudomonadati</taxon>
        <taxon>Bacteroidota</taxon>
        <taxon>Sphingobacteriia</taxon>
        <taxon>Sphingobacteriales</taxon>
        <taxon>Sphingobacteriaceae</taxon>
        <taxon>Pedobacter</taxon>
    </lineage>
</organism>
<dbReference type="SUPFAM" id="SSF55729">
    <property type="entry name" value="Acyl-CoA N-acyltransferases (Nat)"/>
    <property type="match status" value="1"/>
</dbReference>
<dbReference type="InterPro" id="IPR000182">
    <property type="entry name" value="GNAT_dom"/>
</dbReference>
<keyword evidence="1 4" id="KW-0808">Transferase</keyword>
<name>A0A318U9M6_9SPHI</name>
<keyword evidence="2" id="KW-0012">Acyltransferase</keyword>
<dbReference type="PANTHER" id="PTHR43877">
    <property type="entry name" value="AMINOALKYLPHOSPHONATE N-ACETYLTRANSFERASE-RELATED-RELATED"/>
    <property type="match status" value="1"/>
</dbReference>
<accession>A0A318U9M6</accession>
<comment type="caution">
    <text evidence="4">The sequence shown here is derived from an EMBL/GenBank/DDBJ whole genome shotgun (WGS) entry which is preliminary data.</text>
</comment>
<dbReference type="InterPro" id="IPR016181">
    <property type="entry name" value="Acyl_CoA_acyltransferase"/>
</dbReference>
<dbReference type="GO" id="GO:0016747">
    <property type="term" value="F:acyltransferase activity, transferring groups other than amino-acyl groups"/>
    <property type="evidence" value="ECO:0007669"/>
    <property type="project" value="InterPro"/>
</dbReference>
<dbReference type="PROSITE" id="PS51186">
    <property type="entry name" value="GNAT"/>
    <property type="match status" value="1"/>
</dbReference>
<dbReference type="Proteomes" id="UP000248198">
    <property type="component" value="Unassembled WGS sequence"/>
</dbReference>
<dbReference type="AlphaFoldDB" id="A0A318U9M6"/>
<dbReference type="Pfam" id="PF00583">
    <property type="entry name" value="Acetyltransf_1"/>
    <property type="match status" value="1"/>
</dbReference>
<dbReference type="PANTHER" id="PTHR43877:SF2">
    <property type="entry name" value="AMINOALKYLPHOSPHONATE N-ACETYLTRANSFERASE-RELATED"/>
    <property type="match status" value="1"/>
</dbReference>
<evidence type="ECO:0000256" key="1">
    <source>
        <dbReference type="ARBA" id="ARBA00022679"/>
    </source>
</evidence>
<reference evidence="4 5" key="1">
    <citation type="submission" date="2018-06" db="EMBL/GenBank/DDBJ databases">
        <title>Genomic Encyclopedia of Archaeal and Bacterial Type Strains, Phase II (KMG-II): from individual species to whole genera.</title>
        <authorList>
            <person name="Goeker M."/>
        </authorList>
    </citation>
    <scope>NUCLEOTIDE SEQUENCE [LARGE SCALE GENOMIC DNA]</scope>
    <source>
        <strain evidence="4 5">DSM 27372</strain>
    </source>
</reference>
<dbReference type="InterPro" id="IPR050832">
    <property type="entry name" value="Bact_Acetyltransf"/>
</dbReference>
<proteinExistence type="predicted"/>